<organism evidence="2 3">
    <name type="scientific">Lactuca saligna</name>
    <name type="common">Willowleaf lettuce</name>
    <dbReference type="NCBI Taxonomy" id="75948"/>
    <lineage>
        <taxon>Eukaryota</taxon>
        <taxon>Viridiplantae</taxon>
        <taxon>Streptophyta</taxon>
        <taxon>Embryophyta</taxon>
        <taxon>Tracheophyta</taxon>
        <taxon>Spermatophyta</taxon>
        <taxon>Magnoliopsida</taxon>
        <taxon>eudicotyledons</taxon>
        <taxon>Gunneridae</taxon>
        <taxon>Pentapetalae</taxon>
        <taxon>asterids</taxon>
        <taxon>campanulids</taxon>
        <taxon>Asterales</taxon>
        <taxon>Asteraceae</taxon>
        <taxon>Cichorioideae</taxon>
        <taxon>Cichorieae</taxon>
        <taxon>Lactucinae</taxon>
        <taxon>Lactuca</taxon>
    </lineage>
</organism>
<gene>
    <name evidence="2" type="ORF">LSALG_LOCUS35332</name>
</gene>
<sequence length="191" mass="21192">MVPNRFPKGNRFDLIISPEETDLNPLDDYQEFFNDRLTRQTWGPCEGRSGPIYVIESASYVFDPEILGFFEATSTQQLVSGEGSAGKALGTNQQLIPAARRENETHSHYGTVLNVHQQQMSQGDGYGSSTTDSSRTGNFYVPTTSNTSMMNNQSSCIRNDKGDTLTALYYHIVKPLTNTTVSALYYPVSPL</sequence>
<evidence type="ECO:0000313" key="3">
    <source>
        <dbReference type="Proteomes" id="UP001177003"/>
    </source>
</evidence>
<keyword evidence="3" id="KW-1185">Reference proteome</keyword>
<dbReference type="InterPro" id="IPR055081">
    <property type="entry name" value="NLP1-9_GAF"/>
</dbReference>
<dbReference type="Proteomes" id="UP001177003">
    <property type="component" value="Chromosome 8"/>
</dbReference>
<name>A0AA35ZRN0_LACSI</name>
<reference evidence="2" key="1">
    <citation type="submission" date="2023-04" db="EMBL/GenBank/DDBJ databases">
        <authorList>
            <person name="Vijverberg K."/>
            <person name="Xiong W."/>
            <person name="Schranz E."/>
        </authorList>
    </citation>
    <scope>NUCLEOTIDE SEQUENCE</scope>
</reference>
<proteinExistence type="predicted"/>
<evidence type="ECO:0000313" key="2">
    <source>
        <dbReference type="EMBL" id="CAI9296467.1"/>
    </source>
</evidence>
<dbReference type="Pfam" id="PF22922">
    <property type="entry name" value="GAF_NLP"/>
    <property type="match status" value="1"/>
</dbReference>
<protein>
    <recommendedName>
        <fullName evidence="1">NLP1-9 GAF domain-containing protein</fullName>
    </recommendedName>
</protein>
<accession>A0AA35ZRN0</accession>
<dbReference type="EMBL" id="OX465084">
    <property type="protein sequence ID" value="CAI9296467.1"/>
    <property type="molecule type" value="Genomic_DNA"/>
</dbReference>
<evidence type="ECO:0000259" key="1">
    <source>
        <dbReference type="Pfam" id="PF22922"/>
    </source>
</evidence>
<dbReference type="AlphaFoldDB" id="A0AA35ZRN0"/>
<feature type="domain" description="NLP1-9 GAF" evidence="1">
    <location>
        <begin position="52"/>
        <end position="95"/>
    </location>
</feature>